<dbReference type="CDD" id="cd04590">
    <property type="entry name" value="CBS_pair_CorC_HlyC_assoc"/>
    <property type="match status" value="1"/>
</dbReference>
<evidence type="ECO:0000256" key="5">
    <source>
        <dbReference type="ARBA" id="ARBA00022989"/>
    </source>
</evidence>
<dbReference type="InterPro" id="IPR002550">
    <property type="entry name" value="CNNM"/>
</dbReference>
<sequence>MRSGLSIYLLILLCSLRGLCGEEDVSSSPSAPKAFEAPRSINVITYEKEAIISGSRIENIEGGENAFQGYTRRGASIVLPDHTVRVVLFGIWLEELQTVAFTTTDNCSAASLVFEQVDFASQSDKRVVLEANFPDIPLGEFYRLCIKSRPKYNRFPAEYVQVSEFRTRISTEVPPRQYYFPLWIQVIIIACLLVLSGLFSGLNLGLMSLTPQELMLIQKSGSKAERKYADVILPVRTRGNLLLCSLLIGNVCVNSGISILLDDLTSGYVALIASSAGIVVFGEIFPQSLCVKKGLAVGAYTIWVTRFFMIATFPIAFPISKVLDFVLGEEVVSYDRKRLMELIKMSNEEGLVEELKIAVGAMEISDKTVADVMTRIDDVFMLPNTTVLNTKTVAEILRMGYTRIPVFCGDRNNVVSLLFVKDLALLDPDDNFTIQTVCGYHQHPLRFVMEDTPLRVMLEEFKKGDYHLAMVQRIVSAEDSDPTYELVGVVTLEDIVEEILQAEIVDETDAVMDNVHRTRRRGAQAQDLSCFVDTDEPSRVISVQMQLVTMQWLTTNHKAFSTDLISPSVLEKLIRQHCRRVELSHLPDMYEPKAVVPRTAKLYTKQEYSEKFILVLEGRALVTIGQDEMMFEAGPWFAFGTEMLERLVAKRECDSRALGDVEHSRNSLVSDTSKKLGFIPDYTVVVRDECTFLEITAHSWLLACKSTLMSRGGIRPSFTDVDGLASGATADEDSPWATVEEQSKRSSLVSPQLEVVRRNGKTRSSSESEHVELLPRSNVITGSPLSDRSLLSCV</sequence>
<feature type="domain" description="CBS" evidence="14">
    <location>
        <begin position="441"/>
        <end position="507"/>
    </location>
</feature>
<name>A0A7I4Z121_HAECO</name>
<evidence type="ECO:0000256" key="13">
    <source>
        <dbReference type="SAM" id="SignalP"/>
    </source>
</evidence>
<dbReference type="Pfam" id="PF00571">
    <property type="entry name" value="CBS"/>
    <property type="match status" value="1"/>
</dbReference>
<dbReference type="WBParaSite" id="HCON_00164740-00001">
    <property type="protein sequence ID" value="HCON_00164740-00001"/>
    <property type="gene ID" value="HCON_00164740"/>
</dbReference>
<keyword evidence="8 10" id="KW-0472">Membrane</keyword>
<evidence type="ECO:0000256" key="10">
    <source>
        <dbReference type="PROSITE-ProRule" id="PRU01193"/>
    </source>
</evidence>
<evidence type="ECO:0000313" key="16">
    <source>
        <dbReference type="Proteomes" id="UP000025227"/>
    </source>
</evidence>
<evidence type="ECO:0000256" key="1">
    <source>
        <dbReference type="ARBA" id="ARBA00004554"/>
    </source>
</evidence>
<dbReference type="Pfam" id="PF25562">
    <property type="entry name" value="CNBH_CNNM2_C"/>
    <property type="match status" value="1"/>
</dbReference>
<feature type="transmembrane region" description="Helical" evidence="12">
    <location>
        <begin position="267"/>
        <end position="285"/>
    </location>
</feature>
<keyword evidence="5 10" id="KW-1133">Transmembrane helix</keyword>
<dbReference type="PROSITE" id="PS51371">
    <property type="entry name" value="CBS"/>
    <property type="match status" value="1"/>
</dbReference>
<evidence type="ECO:0000256" key="3">
    <source>
        <dbReference type="ARBA" id="ARBA00022692"/>
    </source>
</evidence>
<feature type="domain" description="CNNM transmembrane" evidence="15">
    <location>
        <begin position="178"/>
        <end position="356"/>
    </location>
</feature>
<dbReference type="GO" id="GO:0016323">
    <property type="term" value="C:basolateral plasma membrane"/>
    <property type="evidence" value="ECO:0007669"/>
    <property type="project" value="UniProtKB-SubCell"/>
</dbReference>
<dbReference type="OrthoDB" id="5353557at2759"/>
<evidence type="ECO:0000256" key="8">
    <source>
        <dbReference type="ARBA" id="ARBA00023136"/>
    </source>
</evidence>
<dbReference type="GO" id="GO:0022857">
    <property type="term" value="F:transmembrane transporter activity"/>
    <property type="evidence" value="ECO:0007669"/>
    <property type="project" value="TreeGrafter"/>
</dbReference>
<keyword evidence="6" id="KW-0813">Transport</keyword>
<dbReference type="GO" id="GO:1905941">
    <property type="term" value="P:positive regulation of gonad development"/>
    <property type="evidence" value="ECO:0007669"/>
    <property type="project" value="UniProtKB-ARBA"/>
</dbReference>
<reference evidence="17" key="1">
    <citation type="submission" date="2020-12" db="UniProtKB">
        <authorList>
            <consortium name="WormBaseParasite"/>
        </authorList>
    </citation>
    <scope>IDENTIFICATION</scope>
    <source>
        <strain evidence="17">MHco3</strain>
    </source>
</reference>
<keyword evidence="16" id="KW-1185">Reference proteome</keyword>
<dbReference type="GO" id="GO:0040026">
    <property type="term" value="P:positive regulation of vulval development"/>
    <property type="evidence" value="ECO:0007669"/>
    <property type="project" value="UniProtKB-ARBA"/>
</dbReference>
<dbReference type="InterPro" id="IPR000644">
    <property type="entry name" value="CBS_dom"/>
</dbReference>
<evidence type="ECO:0000259" key="14">
    <source>
        <dbReference type="PROSITE" id="PS51371"/>
    </source>
</evidence>
<dbReference type="AlphaFoldDB" id="A0A7I4Z121"/>
<dbReference type="GO" id="GO:0032026">
    <property type="term" value="P:response to magnesium ion"/>
    <property type="evidence" value="ECO:0007669"/>
    <property type="project" value="UniProtKB-ARBA"/>
</dbReference>
<dbReference type="SUPFAM" id="SSF54631">
    <property type="entry name" value="CBS-domain pair"/>
    <property type="match status" value="1"/>
</dbReference>
<dbReference type="InterPro" id="IPR044751">
    <property type="entry name" value="Ion_transp-like_CBS"/>
</dbReference>
<proteinExistence type="inferred from homology"/>
<dbReference type="PROSITE" id="PS51846">
    <property type="entry name" value="CNNM"/>
    <property type="match status" value="1"/>
</dbReference>
<keyword evidence="7 9" id="KW-0129">CBS domain</keyword>
<keyword evidence="13" id="KW-0732">Signal</keyword>
<dbReference type="OMA" id="MIQVVEG"/>
<dbReference type="GO" id="GO:0015693">
    <property type="term" value="P:magnesium ion transport"/>
    <property type="evidence" value="ECO:0007669"/>
    <property type="project" value="UniProtKB-ARBA"/>
</dbReference>
<feature type="transmembrane region" description="Helical" evidence="12">
    <location>
        <begin position="297"/>
        <end position="317"/>
    </location>
</feature>
<dbReference type="PANTHER" id="PTHR12064:SF94">
    <property type="entry name" value="UNEXTENDED PROTEIN"/>
    <property type="match status" value="1"/>
</dbReference>
<evidence type="ECO:0000313" key="17">
    <source>
        <dbReference type="WBParaSite" id="HCON_00164740-00001"/>
    </source>
</evidence>
<evidence type="ECO:0000256" key="2">
    <source>
        <dbReference type="ARBA" id="ARBA00010484"/>
    </source>
</evidence>
<dbReference type="GO" id="GO:0040018">
    <property type="term" value="P:positive regulation of multicellular organism growth"/>
    <property type="evidence" value="ECO:0007669"/>
    <property type="project" value="UniProtKB-ARBA"/>
</dbReference>
<dbReference type="Pfam" id="PF01595">
    <property type="entry name" value="CNNM"/>
    <property type="match status" value="1"/>
</dbReference>
<dbReference type="PANTHER" id="PTHR12064">
    <property type="entry name" value="METAL TRANSPORTER CNNM"/>
    <property type="match status" value="1"/>
</dbReference>
<evidence type="ECO:0000256" key="7">
    <source>
        <dbReference type="ARBA" id="ARBA00023122"/>
    </source>
</evidence>
<comment type="subcellular location">
    <subcellularLocation>
        <location evidence="1">Basolateral cell membrane</location>
        <topology evidence="1">Multi-pass membrane protein</topology>
    </subcellularLocation>
</comment>
<feature type="region of interest" description="Disordered" evidence="11">
    <location>
        <begin position="726"/>
        <end position="745"/>
    </location>
</feature>
<feature type="transmembrane region" description="Helical" evidence="12">
    <location>
        <begin position="182"/>
        <end position="206"/>
    </location>
</feature>
<keyword evidence="3 10" id="KW-0812">Transmembrane</keyword>
<feature type="transmembrane region" description="Helical" evidence="12">
    <location>
        <begin position="241"/>
        <end position="261"/>
    </location>
</feature>
<comment type="similarity">
    <text evidence="2">Belongs to the ACDP family.</text>
</comment>
<evidence type="ECO:0000256" key="4">
    <source>
        <dbReference type="ARBA" id="ARBA00022737"/>
    </source>
</evidence>
<feature type="chain" id="PRO_5029457773" evidence="13">
    <location>
        <begin position="22"/>
        <end position="794"/>
    </location>
</feature>
<dbReference type="Gene3D" id="3.10.580.10">
    <property type="entry name" value="CBS-domain"/>
    <property type="match status" value="1"/>
</dbReference>
<evidence type="ECO:0000256" key="12">
    <source>
        <dbReference type="SAM" id="Phobius"/>
    </source>
</evidence>
<organism evidence="16 17">
    <name type="scientific">Haemonchus contortus</name>
    <name type="common">Barber pole worm</name>
    <dbReference type="NCBI Taxonomy" id="6289"/>
    <lineage>
        <taxon>Eukaryota</taxon>
        <taxon>Metazoa</taxon>
        <taxon>Ecdysozoa</taxon>
        <taxon>Nematoda</taxon>
        <taxon>Chromadorea</taxon>
        <taxon>Rhabditida</taxon>
        <taxon>Rhabditina</taxon>
        <taxon>Rhabditomorpha</taxon>
        <taxon>Strongyloidea</taxon>
        <taxon>Trichostrongylidae</taxon>
        <taxon>Haemonchus</taxon>
    </lineage>
</organism>
<dbReference type="GO" id="GO:0008340">
    <property type="term" value="P:determination of adult lifespan"/>
    <property type="evidence" value="ECO:0007669"/>
    <property type="project" value="UniProtKB-ARBA"/>
</dbReference>
<dbReference type="InterPro" id="IPR046342">
    <property type="entry name" value="CBS_dom_sf"/>
</dbReference>
<accession>A0A7I4Z121</accession>
<dbReference type="InterPro" id="IPR045095">
    <property type="entry name" value="ACDP"/>
</dbReference>
<feature type="signal peptide" evidence="13">
    <location>
        <begin position="1"/>
        <end position="21"/>
    </location>
</feature>
<keyword evidence="4" id="KW-0677">Repeat</keyword>
<evidence type="ECO:0000256" key="9">
    <source>
        <dbReference type="PROSITE-ProRule" id="PRU00703"/>
    </source>
</evidence>
<protein>
    <submittedName>
        <fullName evidence="17">Metal transporter CNNM4</fullName>
    </submittedName>
</protein>
<evidence type="ECO:0000256" key="11">
    <source>
        <dbReference type="SAM" id="MobiDB-lite"/>
    </source>
</evidence>
<evidence type="ECO:0000256" key="6">
    <source>
        <dbReference type="ARBA" id="ARBA00023065"/>
    </source>
</evidence>
<dbReference type="FunFam" id="3.10.580.10:FF:000006">
    <property type="entry name" value="DUF21 and CBS domain protein"/>
    <property type="match status" value="1"/>
</dbReference>
<dbReference type="GO" id="GO:0010960">
    <property type="term" value="P:magnesium ion homeostasis"/>
    <property type="evidence" value="ECO:0007669"/>
    <property type="project" value="InterPro"/>
</dbReference>
<keyword evidence="6" id="KW-0406">Ion transport</keyword>
<evidence type="ECO:0000259" key="15">
    <source>
        <dbReference type="PROSITE" id="PS51846"/>
    </source>
</evidence>
<dbReference type="Proteomes" id="UP000025227">
    <property type="component" value="Unplaced"/>
</dbReference>